<comment type="subunit">
    <text evidence="10">Homodimer.</text>
</comment>
<organism evidence="13 14">
    <name type="scientific">Lentibacillus cibarius</name>
    <dbReference type="NCBI Taxonomy" id="2583219"/>
    <lineage>
        <taxon>Bacteria</taxon>
        <taxon>Bacillati</taxon>
        <taxon>Bacillota</taxon>
        <taxon>Bacilli</taxon>
        <taxon>Bacillales</taxon>
        <taxon>Bacillaceae</taxon>
        <taxon>Lentibacillus</taxon>
    </lineage>
</organism>
<dbReference type="Gene3D" id="3.60.20.10">
    <property type="entry name" value="Glutamine Phosphoribosylpyrophosphate, subunit 1, domain 1"/>
    <property type="match status" value="1"/>
</dbReference>
<dbReference type="HAMAP" id="MF_00164">
    <property type="entry name" value="GlmS"/>
    <property type="match status" value="1"/>
</dbReference>
<dbReference type="AlphaFoldDB" id="A0A549YH68"/>
<comment type="caution">
    <text evidence="13">The sequence shown here is derived from an EMBL/GenBank/DDBJ whole genome shotgun (WGS) entry which is preliminary data.</text>
</comment>
<name>A0A549YH68_9BACI</name>
<dbReference type="PANTHER" id="PTHR10937:SF0">
    <property type="entry name" value="GLUTAMINE--FRUCTOSE-6-PHOSPHATE TRANSAMINASE (ISOMERIZING)"/>
    <property type="match status" value="1"/>
</dbReference>
<dbReference type="Pfam" id="PF01380">
    <property type="entry name" value="SIS"/>
    <property type="match status" value="2"/>
</dbReference>
<dbReference type="InterPro" id="IPR001347">
    <property type="entry name" value="SIS_dom"/>
</dbReference>
<evidence type="ECO:0000256" key="9">
    <source>
        <dbReference type="ARBA" id="ARBA00022962"/>
    </source>
</evidence>
<dbReference type="GO" id="GO:0005829">
    <property type="term" value="C:cytosol"/>
    <property type="evidence" value="ECO:0007669"/>
    <property type="project" value="TreeGrafter"/>
</dbReference>
<evidence type="ECO:0000256" key="10">
    <source>
        <dbReference type="HAMAP-Rule" id="MF_00164"/>
    </source>
</evidence>
<evidence type="ECO:0000256" key="8">
    <source>
        <dbReference type="ARBA" id="ARBA00022737"/>
    </source>
</evidence>
<dbReference type="InterPro" id="IPR035466">
    <property type="entry name" value="GlmS/AgaS_SIS"/>
</dbReference>
<evidence type="ECO:0000256" key="5">
    <source>
        <dbReference type="ARBA" id="ARBA00022490"/>
    </source>
</evidence>
<evidence type="ECO:0000256" key="2">
    <source>
        <dbReference type="ARBA" id="ARBA00004496"/>
    </source>
</evidence>
<reference evidence="13 14" key="1">
    <citation type="submission" date="2019-07" db="EMBL/GenBank/DDBJ databases">
        <title>Genomic analysis of Lentibacillus sp. NKC851-2.</title>
        <authorList>
            <person name="Oh Y.J."/>
        </authorList>
    </citation>
    <scope>NUCLEOTIDE SEQUENCE [LARGE SCALE GENOMIC DNA]</scope>
    <source>
        <strain evidence="13 14">NKC851-2</strain>
    </source>
</reference>
<dbReference type="PANTHER" id="PTHR10937">
    <property type="entry name" value="GLUCOSAMINE--FRUCTOSE-6-PHOSPHATE AMINOTRANSFERASE, ISOMERIZING"/>
    <property type="match status" value="1"/>
</dbReference>
<evidence type="ECO:0000256" key="1">
    <source>
        <dbReference type="ARBA" id="ARBA00001031"/>
    </source>
</evidence>
<dbReference type="RefSeq" id="WP_142790381.1">
    <property type="nucleotide sequence ID" value="NZ_VJMZ01000001.1"/>
</dbReference>
<feature type="active site" description="For Fru-6P isomerization activity" evidence="10">
    <location>
        <position position="595"/>
    </location>
</feature>
<keyword evidence="9" id="KW-0315">Glutamine amidotransferase</keyword>
<feature type="domain" description="SIS" evidence="12">
    <location>
        <begin position="449"/>
        <end position="590"/>
    </location>
</feature>
<accession>A0A549YH68</accession>
<comment type="subcellular location">
    <subcellularLocation>
        <location evidence="2 10">Cytoplasm</location>
    </subcellularLocation>
</comment>
<feature type="initiator methionine" description="Removed" evidence="10">
    <location>
        <position position="1"/>
    </location>
</feature>
<dbReference type="Pfam" id="PF13522">
    <property type="entry name" value="GATase_6"/>
    <property type="match status" value="1"/>
</dbReference>
<dbReference type="InterPro" id="IPR017932">
    <property type="entry name" value="GATase_2_dom"/>
</dbReference>
<proteinExistence type="inferred from homology"/>
<protein>
    <recommendedName>
        <fullName evidence="4 10">Glutamine--fructose-6-phosphate aminotransferase [isomerizing]</fullName>
        <ecNumber evidence="3 10">2.6.1.16</ecNumber>
    </recommendedName>
    <alternativeName>
        <fullName evidence="10">D-fructose-6-phosphate amidotransferase</fullName>
    </alternativeName>
    <alternativeName>
        <fullName evidence="10">GFAT</fullName>
    </alternativeName>
    <alternativeName>
        <fullName evidence="10">Glucosamine-6-phosphate synthase</fullName>
    </alternativeName>
    <alternativeName>
        <fullName evidence="10">Hexosephosphate aminotransferase</fullName>
    </alternativeName>
    <alternativeName>
        <fullName evidence="10">L-glutamine--D-fructose-6-phosphate amidotransferase</fullName>
    </alternativeName>
</protein>
<keyword evidence="6 10" id="KW-0032">Aminotransferase</keyword>
<dbReference type="InterPro" id="IPR047084">
    <property type="entry name" value="GFAT_N"/>
</dbReference>
<dbReference type="FunFam" id="3.60.20.10:FF:000006">
    <property type="entry name" value="Glutamine--fructose-6-phosphate aminotransferase [isomerizing]"/>
    <property type="match status" value="1"/>
</dbReference>
<dbReference type="SUPFAM" id="SSF53697">
    <property type="entry name" value="SIS domain"/>
    <property type="match status" value="1"/>
</dbReference>
<dbReference type="InterPro" id="IPR029055">
    <property type="entry name" value="Ntn_hydrolases_N"/>
</dbReference>
<dbReference type="PROSITE" id="PS51278">
    <property type="entry name" value="GATASE_TYPE_2"/>
    <property type="match status" value="1"/>
</dbReference>
<dbReference type="PROSITE" id="PS51464">
    <property type="entry name" value="SIS"/>
    <property type="match status" value="2"/>
</dbReference>
<keyword evidence="8" id="KW-0677">Repeat</keyword>
<keyword evidence="14" id="KW-1185">Reference proteome</keyword>
<keyword evidence="5 10" id="KW-0963">Cytoplasm</keyword>
<evidence type="ECO:0000313" key="14">
    <source>
        <dbReference type="Proteomes" id="UP000319280"/>
    </source>
</evidence>
<dbReference type="NCBIfam" id="NF001484">
    <property type="entry name" value="PRK00331.1"/>
    <property type="match status" value="1"/>
</dbReference>
<feature type="domain" description="Glutamine amidotransferase type-2" evidence="11">
    <location>
        <begin position="2"/>
        <end position="217"/>
    </location>
</feature>
<dbReference type="EMBL" id="VJMZ01000001">
    <property type="protein sequence ID" value="TRM11224.1"/>
    <property type="molecule type" value="Genomic_DNA"/>
</dbReference>
<dbReference type="GO" id="GO:0097367">
    <property type="term" value="F:carbohydrate derivative binding"/>
    <property type="evidence" value="ECO:0007669"/>
    <property type="project" value="InterPro"/>
</dbReference>
<comment type="function">
    <text evidence="10">Catalyzes the first step in hexosamine metabolism, converting fructose-6P into glucosamine-6P using glutamine as a nitrogen source.</text>
</comment>
<dbReference type="GO" id="GO:0006487">
    <property type="term" value="P:protein N-linked glycosylation"/>
    <property type="evidence" value="ECO:0007669"/>
    <property type="project" value="TreeGrafter"/>
</dbReference>
<sequence>MCGIVGYIGQLDTKDVLLNGLEKLEYRGYDSAGIAIRDDADLHTFKVKGRINTLRERVDDSIASTMGIGHTRWATHGGPSAENAHPHQSSSGRFVLVHNGVIENYQELKNDYLGGVTFGSETDTEVIVQLVEKNMETYQDTAEAFRQTISSLKGSYALGLMDKQDPDTIYAAKNKSPLLVGLGDGFNMVASDAMATLKETDQYLEISDQEIVLVNRHFVQLQKLDGTVVHREPFTAQIDVNDTEKGTYPHFMLKEIDEQPFVMRRIIQEYQDDSERLKLDEDIRSAVKACDRIYIIAAGTSYHAGLIGKQFLEKMAGIPVEVHVASEFSYNMPLLSEKPLFVFISQSGETADSRSVLVKIKEMGHPALTITNVPGSTLSREANYTLHLHAGPEIAVASTKAYTAQIAVLAILAVDSARARGLELDFDLMQELAIVANAMEMLTDQKETMDELVRENLGITRNAFFIGRSTDYFVCLEGALKLKEISYIQAEGFAGGELKHGTIALIEEGTPVVALATQENVNDSIRSNVQEVVARGANDIIFSIQGLERDSDAFVVPHVHELLTPLVSAVPMQLLAYYAALHRDCDVDKPRNLAKSVTVE</sequence>
<dbReference type="GO" id="GO:0005975">
    <property type="term" value="P:carbohydrate metabolic process"/>
    <property type="evidence" value="ECO:0007669"/>
    <property type="project" value="UniProtKB-UniRule"/>
</dbReference>
<dbReference type="InterPro" id="IPR005855">
    <property type="entry name" value="GFAT"/>
</dbReference>
<dbReference type="Gene3D" id="3.40.50.10490">
    <property type="entry name" value="Glucose-6-phosphate isomerase like protein, domain 1"/>
    <property type="match status" value="2"/>
</dbReference>
<dbReference type="CDD" id="cd00714">
    <property type="entry name" value="GFAT"/>
    <property type="match status" value="1"/>
</dbReference>
<gene>
    <name evidence="10 13" type="primary">glmS</name>
    <name evidence="13" type="ORF">FH966_05595</name>
</gene>
<dbReference type="EC" id="2.6.1.16" evidence="3 10"/>
<evidence type="ECO:0000256" key="4">
    <source>
        <dbReference type="ARBA" id="ARBA00016090"/>
    </source>
</evidence>
<dbReference type="FunFam" id="3.40.50.10490:FF:000001">
    <property type="entry name" value="Glutamine--fructose-6-phosphate aminotransferase [isomerizing]"/>
    <property type="match status" value="1"/>
</dbReference>
<evidence type="ECO:0000259" key="11">
    <source>
        <dbReference type="PROSITE" id="PS51278"/>
    </source>
</evidence>
<feature type="domain" description="SIS" evidence="12">
    <location>
        <begin position="283"/>
        <end position="422"/>
    </location>
</feature>
<dbReference type="CDD" id="cd05008">
    <property type="entry name" value="SIS_GlmS_GlmD_1"/>
    <property type="match status" value="1"/>
</dbReference>
<dbReference type="GO" id="GO:0006047">
    <property type="term" value="P:UDP-N-acetylglucosamine metabolic process"/>
    <property type="evidence" value="ECO:0007669"/>
    <property type="project" value="TreeGrafter"/>
</dbReference>
<dbReference type="InterPro" id="IPR046348">
    <property type="entry name" value="SIS_dom_sf"/>
</dbReference>
<evidence type="ECO:0000313" key="13">
    <source>
        <dbReference type="EMBL" id="TRM11224.1"/>
    </source>
</evidence>
<dbReference type="Proteomes" id="UP000319280">
    <property type="component" value="Unassembled WGS sequence"/>
</dbReference>
<evidence type="ECO:0000259" key="12">
    <source>
        <dbReference type="PROSITE" id="PS51464"/>
    </source>
</evidence>
<dbReference type="GO" id="GO:0006002">
    <property type="term" value="P:fructose 6-phosphate metabolic process"/>
    <property type="evidence" value="ECO:0007669"/>
    <property type="project" value="TreeGrafter"/>
</dbReference>
<evidence type="ECO:0000256" key="3">
    <source>
        <dbReference type="ARBA" id="ARBA00012916"/>
    </source>
</evidence>
<dbReference type="CDD" id="cd05009">
    <property type="entry name" value="SIS_GlmS_GlmD_2"/>
    <property type="match status" value="1"/>
</dbReference>
<dbReference type="InterPro" id="IPR035490">
    <property type="entry name" value="GlmS/FrlB_SIS"/>
</dbReference>
<dbReference type="GO" id="GO:0004360">
    <property type="term" value="F:glutamine-fructose-6-phosphate transaminase (isomerizing) activity"/>
    <property type="evidence" value="ECO:0007669"/>
    <property type="project" value="UniProtKB-UniRule"/>
</dbReference>
<keyword evidence="7 10" id="KW-0808">Transferase</keyword>
<evidence type="ECO:0000256" key="7">
    <source>
        <dbReference type="ARBA" id="ARBA00022679"/>
    </source>
</evidence>
<dbReference type="NCBIfam" id="TIGR01135">
    <property type="entry name" value="glmS"/>
    <property type="match status" value="1"/>
</dbReference>
<feature type="active site" description="Nucleophile; for GATase activity" evidence="10">
    <location>
        <position position="2"/>
    </location>
</feature>
<comment type="catalytic activity">
    <reaction evidence="1 10">
        <text>D-fructose 6-phosphate + L-glutamine = D-glucosamine 6-phosphate + L-glutamate</text>
        <dbReference type="Rhea" id="RHEA:13237"/>
        <dbReference type="ChEBI" id="CHEBI:29985"/>
        <dbReference type="ChEBI" id="CHEBI:58359"/>
        <dbReference type="ChEBI" id="CHEBI:58725"/>
        <dbReference type="ChEBI" id="CHEBI:61527"/>
        <dbReference type="EC" id="2.6.1.16"/>
    </reaction>
</comment>
<evidence type="ECO:0000256" key="6">
    <source>
        <dbReference type="ARBA" id="ARBA00022576"/>
    </source>
</evidence>
<dbReference type="SUPFAM" id="SSF56235">
    <property type="entry name" value="N-terminal nucleophile aminohydrolases (Ntn hydrolases)"/>
    <property type="match status" value="1"/>
</dbReference>